<dbReference type="EMBL" id="JALJOQ010000339">
    <property type="protein sequence ID" value="KAK9784602.1"/>
    <property type="molecule type" value="Genomic_DNA"/>
</dbReference>
<protein>
    <submittedName>
        <fullName evidence="1">Uncharacterized protein</fullName>
    </submittedName>
</protein>
<feature type="non-terminal residue" evidence="1">
    <location>
        <position position="1"/>
    </location>
</feature>
<organism evidence="1 2">
    <name type="scientific">Symbiochloris irregularis</name>
    <dbReference type="NCBI Taxonomy" id="706552"/>
    <lineage>
        <taxon>Eukaryota</taxon>
        <taxon>Viridiplantae</taxon>
        <taxon>Chlorophyta</taxon>
        <taxon>core chlorophytes</taxon>
        <taxon>Trebouxiophyceae</taxon>
        <taxon>Trebouxiales</taxon>
        <taxon>Trebouxiaceae</taxon>
        <taxon>Symbiochloris</taxon>
    </lineage>
</organism>
<comment type="caution">
    <text evidence="1">The sequence shown here is derived from an EMBL/GenBank/DDBJ whole genome shotgun (WGS) entry which is preliminary data.</text>
</comment>
<evidence type="ECO:0000313" key="1">
    <source>
        <dbReference type="EMBL" id="KAK9784602.1"/>
    </source>
</evidence>
<reference evidence="1 2" key="1">
    <citation type="journal article" date="2024" name="Nat. Commun.">
        <title>Phylogenomics reveals the evolutionary origins of lichenization in chlorophyte algae.</title>
        <authorList>
            <person name="Puginier C."/>
            <person name="Libourel C."/>
            <person name="Otte J."/>
            <person name="Skaloud P."/>
            <person name="Haon M."/>
            <person name="Grisel S."/>
            <person name="Petersen M."/>
            <person name="Berrin J.G."/>
            <person name="Delaux P.M."/>
            <person name="Dal Grande F."/>
            <person name="Keller J."/>
        </authorList>
    </citation>
    <scope>NUCLEOTIDE SEQUENCE [LARGE SCALE GENOMIC DNA]</scope>
    <source>
        <strain evidence="1 2">SAG 2036</strain>
    </source>
</reference>
<dbReference type="Proteomes" id="UP001465755">
    <property type="component" value="Unassembled WGS sequence"/>
</dbReference>
<dbReference type="AlphaFoldDB" id="A0AAW1NKM8"/>
<name>A0AAW1NKM8_9CHLO</name>
<keyword evidence="2" id="KW-1185">Reference proteome</keyword>
<sequence>QEGFESSEPWQCTDVRRQACSGMPIQQVALSVPLDLATSCTEDMDNAMISQLSQVSCIAAVRTPYWLCFVGLAQGGDRTRNESGDEADDESAGCGVTASLQPLSAVQTVERIAHVTWSRRQPTIAAFMCEDFSVHVCEFGHTSNHLYSIAGPSLLRHDTHSSVPPVCVHYRTSGDAFVSLAVPCGDKQHLLAAATMRHVLLLDVRRAAQPLLMWQHGMEEEPPQLLTCLPIPDPLFADSPDADEGHMHSSTHDELRRRQFTGLQDRLDATRAGLPNPLSLLGEEHAAFLAASADIGGAVNQADGWDQEAEQRADDIIAVTKQDSTSAWHAQTVDFRLAAQRRRQKRAEGVAAAQAATSVNMTHHWALLAAAVQRASEPDGVVKGSQTRTDLQQQQQMLQQQDVPITMEELASSIEEHQNDYMLGPSQASCGHWGIHGVGDLTSRANQAWPQPARAATGATCVLPSWLRQRSSTDSGPSAGAMPLIKRPQPQIAVASSASMLQNMHQQATPAICDPKHASSPQKAEAAMSSTSIALKQRAVLLNQLTRERHARLLALLFLKIPRAQSEAARVRSVCLRSSPSVRKLL</sequence>
<accession>A0AAW1NKM8</accession>
<proteinExistence type="predicted"/>
<evidence type="ECO:0000313" key="2">
    <source>
        <dbReference type="Proteomes" id="UP001465755"/>
    </source>
</evidence>
<gene>
    <name evidence="1" type="ORF">WJX73_002813</name>
</gene>